<accession>S8ADS1</accession>
<feature type="region of interest" description="Disordered" evidence="1">
    <location>
        <begin position="497"/>
        <end position="521"/>
    </location>
</feature>
<dbReference type="Proteomes" id="UP000015100">
    <property type="component" value="Unassembled WGS sequence"/>
</dbReference>
<evidence type="ECO:0000256" key="3">
    <source>
        <dbReference type="SAM" id="SignalP"/>
    </source>
</evidence>
<dbReference type="OMA" id="KTAVWNE"/>
<dbReference type="EMBL" id="AQGS01000256">
    <property type="protein sequence ID" value="EPS41160.1"/>
    <property type="molecule type" value="Genomic_DNA"/>
</dbReference>
<organism evidence="5 6">
    <name type="scientific">Dactylellina haptotyla (strain CBS 200.50)</name>
    <name type="common">Nematode-trapping fungus</name>
    <name type="synonym">Monacrosporium haptotylum</name>
    <dbReference type="NCBI Taxonomy" id="1284197"/>
    <lineage>
        <taxon>Eukaryota</taxon>
        <taxon>Fungi</taxon>
        <taxon>Dikarya</taxon>
        <taxon>Ascomycota</taxon>
        <taxon>Pezizomycotina</taxon>
        <taxon>Orbiliomycetes</taxon>
        <taxon>Orbiliales</taxon>
        <taxon>Orbiliaceae</taxon>
        <taxon>Dactylellina</taxon>
    </lineage>
</organism>
<dbReference type="AlphaFoldDB" id="S8ADS1"/>
<dbReference type="OrthoDB" id="5361565at2759"/>
<dbReference type="InterPro" id="IPR021109">
    <property type="entry name" value="Peptidase_aspartic_dom_sf"/>
</dbReference>
<dbReference type="SUPFAM" id="SSF50630">
    <property type="entry name" value="Acid proteases"/>
    <property type="match status" value="1"/>
</dbReference>
<proteinExistence type="predicted"/>
<dbReference type="HOGENOM" id="CLU_522759_0_0_1"/>
<dbReference type="PROSITE" id="PS51257">
    <property type="entry name" value="PROKAR_LIPOPROTEIN"/>
    <property type="match status" value="1"/>
</dbReference>
<evidence type="ECO:0000313" key="6">
    <source>
        <dbReference type="Proteomes" id="UP000015100"/>
    </source>
</evidence>
<keyword evidence="6" id="KW-1185">Reference proteome</keyword>
<feature type="domain" description="Peptidase A1" evidence="4">
    <location>
        <begin position="175"/>
        <end position="411"/>
    </location>
</feature>
<dbReference type="eggNOG" id="ENOG502SA90">
    <property type="taxonomic scope" value="Eukaryota"/>
</dbReference>
<feature type="chain" id="PRO_5004560559" description="Peptidase A1 domain-containing protein" evidence="3">
    <location>
        <begin position="21"/>
        <end position="521"/>
    </location>
</feature>
<evidence type="ECO:0000313" key="5">
    <source>
        <dbReference type="EMBL" id="EPS41160.1"/>
    </source>
</evidence>
<keyword evidence="2" id="KW-0472">Membrane</keyword>
<dbReference type="Pfam" id="PF00026">
    <property type="entry name" value="Asp"/>
    <property type="match status" value="1"/>
</dbReference>
<keyword evidence="3" id="KW-0732">Signal</keyword>
<keyword evidence="2" id="KW-1133">Transmembrane helix</keyword>
<comment type="caution">
    <text evidence="5">The sequence shown here is derived from an EMBL/GenBank/DDBJ whole genome shotgun (WGS) entry which is preliminary data.</text>
</comment>
<sequence length="521" mass="56463">MRCLRLLVLIVAALVPTSLACQSIPPAAIPWRNVYTQLGSKARGIPLNAGKNHELGLRLSTMFSVTRVISSAVCEGSATLFEERDCDKLAGSLFDTTQPEFNQSFTVPYNFSMDPNDAFINTRLKNVPGGDIQEEGHISMIVSTSAGSSLDLGDYPLEVMTDLPDNLQRKSGLGVGKQSTFLDRLYQMGKIPSKVFGLYLGSSSETAPSDGELIVGGYYPGIVTSEFRNFTISDPSVTELSELHCAIQIPISNFTIEVQNKTYSLLPDRGYTLWACIDPFQQSMTLPNTMISRLLEVTGATIPPGQGLLSPKPVIPTTSDKVIQSVTITIENGSNNFQVTIPSTELMTSIAPMNTTNATSNVDLYQLEFRNTSDNYPVDKMQLPAAIFGATFLSQQYLLVDYSRNTFGLADAKYRGPTSGGTGLVTICDMDPNAQTVTRGSDKSVTIALAVVLSIGWLLVIFLSYIVCCLWKRTGRKREGSFGNSFTNSVPGGLGRRLSSFSAPPQPPLPKGHMETQAGHT</sequence>
<feature type="signal peptide" evidence="3">
    <location>
        <begin position="1"/>
        <end position="20"/>
    </location>
</feature>
<evidence type="ECO:0000256" key="2">
    <source>
        <dbReference type="SAM" id="Phobius"/>
    </source>
</evidence>
<reference evidence="5 6" key="1">
    <citation type="journal article" date="2013" name="PLoS Genet.">
        <title>Genomic mechanisms accounting for the adaptation to parasitism in nematode-trapping fungi.</title>
        <authorList>
            <person name="Meerupati T."/>
            <person name="Andersson K.M."/>
            <person name="Friman E."/>
            <person name="Kumar D."/>
            <person name="Tunlid A."/>
            <person name="Ahren D."/>
        </authorList>
    </citation>
    <scope>NUCLEOTIDE SEQUENCE [LARGE SCALE GENOMIC DNA]</scope>
    <source>
        <strain evidence="5 6">CBS 200.50</strain>
    </source>
</reference>
<gene>
    <name evidence="5" type="ORF">H072_4978</name>
</gene>
<dbReference type="InterPro" id="IPR033121">
    <property type="entry name" value="PEPTIDASE_A1"/>
</dbReference>
<name>S8ADS1_DACHA</name>
<dbReference type="STRING" id="1284197.S8ADS1"/>
<evidence type="ECO:0000256" key="1">
    <source>
        <dbReference type="SAM" id="MobiDB-lite"/>
    </source>
</evidence>
<evidence type="ECO:0000259" key="4">
    <source>
        <dbReference type="Pfam" id="PF00026"/>
    </source>
</evidence>
<protein>
    <recommendedName>
        <fullName evidence="4">Peptidase A1 domain-containing protein</fullName>
    </recommendedName>
</protein>
<feature type="transmembrane region" description="Helical" evidence="2">
    <location>
        <begin position="447"/>
        <end position="471"/>
    </location>
</feature>
<keyword evidence="2" id="KW-0812">Transmembrane</keyword>
<dbReference type="Gene3D" id="2.40.70.10">
    <property type="entry name" value="Acid Proteases"/>
    <property type="match status" value="1"/>
</dbReference>
<reference evidence="6" key="2">
    <citation type="submission" date="2013-04" db="EMBL/GenBank/DDBJ databases">
        <title>Genomic mechanisms accounting for the adaptation to parasitism in nematode-trapping fungi.</title>
        <authorList>
            <person name="Ahren D.G."/>
        </authorList>
    </citation>
    <scope>NUCLEOTIDE SEQUENCE [LARGE SCALE GENOMIC DNA]</scope>
    <source>
        <strain evidence="6">CBS 200.50</strain>
    </source>
</reference>